<protein>
    <recommendedName>
        <fullName evidence="1">MnmC-like methyltransferase domain-containing protein</fullName>
    </recommendedName>
</protein>
<dbReference type="SUPFAM" id="SSF53335">
    <property type="entry name" value="S-adenosyl-L-methionine-dependent methyltransferases"/>
    <property type="match status" value="1"/>
</dbReference>
<dbReference type="Gene3D" id="3.40.50.150">
    <property type="entry name" value="Vaccinia Virus protein VP39"/>
    <property type="match status" value="1"/>
</dbReference>
<accession>A0ABS1GFY5</accession>
<sequence length="278" mass="31465">MDSRIKTADGTETFLNPEYNEAYHSTKAGAYTESLHKFVLPCQIDRLSRENDSIYILDVGFGLGYNIAVAVETAVKNNPDIFLKILSVEKDKKVFDRIKQLNLPENLKGIYTEILSGKFEENRYTAKGKNFHLTVIFGDARKLLKKITGRFDAVFYDPFSPKVNTEMWTVNMFKTVKNLMKEEAVLATYSASLAVRKGLIEAGFKIGLVEPVGRKSYSTVATIKGEIPPLTEKEKNRLKNSPYAVPYWDNEDMTLPPEIIKANFEKEVEKNLTALKSS</sequence>
<dbReference type="PANTHER" id="PTHR39963">
    <property type="entry name" value="SLL0983 PROTEIN"/>
    <property type="match status" value="1"/>
</dbReference>
<gene>
    <name evidence="2" type="ORF">GWK41_01875</name>
</gene>
<evidence type="ECO:0000313" key="2">
    <source>
        <dbReference type="EMBL" id="MBK3331813.1"/>
    </source>
</evidence>
<reference evidence="2 3" key="1">
    <citation type="journal article" date="2021" name="Syst. Appl. Microbiol.">
        <title>Persephonella atlantica sp. nov.: How to adapt to physico-chemical gradients in high temperature hydrothermal habitats.</title>
        <authorList>
            <person name="Francois D.X."/>
            <person name="Godfroy A."/>
            <person name="Mathien C."/>
            <person name="Aube J."/>
            <person name="Cathalot C."/>
            <person name="Lesongeur F."/>
            <person name="L'Haridon S."/>
            <person name="Philippon X."/>
            <person name="Roussel E.G."/>
        </authorList>
    </citation>
    <scope>NUCLEOTIDE SEQUENCE [LARGE SCALE GENOMIC DNA]</scope>
    <source>
        <strain evidence="2 3">MO1340</strain>
    </source>
</reference>
<organism evidence="2 3">
    <name type="scientific">Persephonella atlantica</name>
    <dbReference type="NCBI Taxonomy" id="2699429"/>
    <lineage>
        <taxon>Bacteria</taxon>
        <taxon>Pseudomonadati</taxon>
        <taxon>Aquificota</taxon>
        <taxon>Aquificia</taxon>
        <taxon>Aquificales</taxon>
        <taxon>Hydrogenothermaceae</taxon>
        <taxon>Persephonella</taxon>
    </lineage>
</organism>
<dbReference type="Pfam" id="PF05430">
    <property type="entry name" value="Methyltransf_30"/>
    <property type="match status" value="1"/>
</dbReference>
<evidence type="ECO:0000259" key="1">
    <source>
        <dbReference type="Pfam" id="PF05430"/>
    </source>
</evidence>
<proteinExistence type="predicted"/>
<dbReference type="InterPro" id="IPR029063">
    <property type="entry name" value="SAM-dependent_MTases_sf"/>
</dbReference>
<dbReference type="PANTHER" id="PTHR39963:SF1">
    <property type="entry name" value="MNMC-LIKE METHYLTRANSFERASE DOMAIN-CONTAINING PROTEIN"/>
    <property type="match status" value="1"/>
</dbReference>
<comment type="caution">
    <text evidence="2">The sequence shown here is derived from an EMBL/GenBank/DDBJ whole genome shotgun (WGS) entry which is preliminary data.</text>
</comment>
<dbReference type="InterPro" id="IPR008471">
    <property type="entry name" value="MnmC-like_methylTransf"/>
</dbReference>
<dbReference type="RefSeq" id="WP_200673215.1">
    <property type="nucleotide sequence ID" value="NZ_JAACYA010000001.1"/>
</dbReference>
<evidence type="ECO:0000313" key="3">
    <source>
        <dbReference type="Proteomes" id="UP000772812"/>
    </source>
</evidence>
<feature type="domain" description="MnmC-like methyltransferase" evidence="1">
    <location>
        <begin position="105"/>
        <end position="222"/>
    </location>
</feature>
<dbReference type="Proteomes" id="UP000772812">
    <property type="component" value="Unassembled WGS sequence"/>
</dbReference>
<name>A0ABS1GFY5_9AQUI</name>
<keyword evidence="3" id="KW-1185">Reference proteome</keyword>
<dbReference type="CDD" id="cd02440">
    <property type="entry name" value="AdoMet_MTases"/>
    <property type="match status" value="1"/>
</dbReference>
<dbReference type="EMBL" id="JAACYA010000001">
    <property type="protein sequence ID" value="MBK3331813.1"/>
    <property type="molecule type" value="Genomic_DNA"/>
</dbReference>